<accession>A0AAW9R0N4</accession>
<gene>
    <name evidence="1" type="ORF">V0288_23290</name>
</gene>
<dbReference type="AlphaFoldDB" id="A0AAW9R0N4"/>
<keyword evidence="2" id="KW-1185">Reference proteome</keyword>
<reference evidence="1 2" key="1">
    <citation type="submission" date="2024-01" db="EMBL/GenBank/DDBJ databases">
        <title>Genomic insights into the taxonomy and metabolism of the cyanobacterium Pannus brasiliensis CCIBt3594.</title>
        <authorList>
            <person name="Machado M."/>
            <person name="Botero N.B."/>
            <person name="Andreote A.P.D."/>
            <person name="Feitosa A.M.T."/>
            <person name="Popin R."/>
            <person name="Sivonen K."/>
            <person name="Fiore M.F."/>
        </authorList>
    </citation>
    <scope>NUCLEOTIDE SEQUENCE [LARGE SCALE GENOMIC DNA]</scope>
    <source>
        <strain evidence="1 2">CCIBt3594</strain>
    </source>
</reference>
<dbReference type="Proteomes" id="UP001328733">
    <property type="component" value="Unassembled WGS sequence"/>
</dbReference>
<dbReference type="EMBL" id="JBAFSM010000073">
    <property type="protein sequence ID" value="MEG3440073.1"/>
    <property type="molecule type" value="Genomic_DNA"/>
</dbReference>
<protein>
    <submittedName>
        <fullName evidence="1">Uncharacterized protein</fullName>
    </submittedName>
</protein>
<organism evidence="1 2">
    <name type="scientific">Pannus brasiliensis CCIBt3594</name>
    <dbReference type="NCBI Taxonomy" id="1427578"/>
    <lineage>
        <taxon>Bacteria</taxon>
        <taxon>Bacillati</taxon>
        <taxon>Cyanobacteriota</taxon>
        <taxon>Cyanophyceae</taxon>
        <taxon>Oscillatoriophycideae</taxon>
        <taxon>Chroococcales</taxon>
        <taxon>Microcystaceae</taxon>
        <taxon>Pannus</taxon>
    </lineage>
</organism>
<evidence type="ECO:0000313" key="2">
    <source>
        <dbReference type="Proteomes" id="UP001328733"/>
    </source>
</evidence>
<sequence length="55" mass="6092">MPYSGRRVRSIILSPAGRGRGEILHQTSARNSRIVVWLGSQESGVRSQESGERIL</sequence>
<proteinExistence type="predicted"/>
<comment type="caution">
    <text evidence="1">The sequence shown here is derived from an EMBL/GenBank/DDBJ whole genome shotgun (WGS) entry which is preliminary data.</text>
</comment>
<name>A0AAW9R0N4_9CHRO</name>
<evidence type="ECO:0000313" key="1">
    <source>
        <dbReference type="EMBL" id="MEG3440073.1"/>
    </source>
</evidence>
<dbReference type="RefSeq" id="WP_332867544.1">
    <property type="nucleotide sequence ID" value="NZ_JBAFSM010000073.1"/>
</dbReference>